<proteinExistence type="predicted"/>
<evidence type="ECO:0000313" key="2">
    <source>
        <dbReference type="Proteomes" id="UP000254079"/>
    </source>
</evidence>
<dbReference type="EMBL" id="UGCP01000002">
    <property type="protein sequence ID" value="STI85572.1"/>
    <property type="molecule type" value="Genomic_DNA"/>
</dbReference>
<protein>
    <submittedName>
        <fullName evidence="1">Uncharacterized protein</fullName>
    </submittedName>
</protein>
<reference evidence="1 2" key="1">
    <citation type="submission" date="2018-06" db="EMBL/GenBank/DDBJ databases">
        <authorList>
            <consortium name="Pathogen Informatics"/>
            <person name="Doyle S."/>
        </authorList>
    </citation>
    <scope>NUCLEOTIDE SEQUENCE [LARGE SCALE GENOMIC DNA]</scope>
    <source>
        <strain evidence="1 2">NCTC8622</strain>
    </source>
</reference>
<evidence type="ECO:0000313" key="1">
    <source>
        <dbReference type="EMBL" id="STI85572.1"/>
    </source>
</evidence>
<dbReference type="AlphaFoldDB" id="A0A376U8F3"/>
<gene>
    <name evidence="1" type="ORF">NCTC8622_04671</name>
</gene>
<accession>A0A376U8F3</accession>
<dbReference type="Proteomes" id="UP000254079">
    <property type="component" value="Unassembled WGS sequence"/>
</dbReference>
<organism evidence="1 2">
    <name type="scientific">Escherichia coli</name>
    <dbReference type="NCBI Taxonomy" id="562"/>
    <lineage>
        <taxon>Bacteria</taxon>
        <taxon>Pseudomonadati</taxon>
        <taxon>Pseudomonadota</taxon>
        <taxon>Gammaproteobacteria</taxon>
        <taxon>Enterobacterales</taxon>
        <taxon>Enterobacteriaceae</taxon>
        <taxon>Escherichia</taxon>
    </lineage>
</organism>
<sequence length="85" mass="10183">MHAQSQHAAVDRQTNDVDSWFLYRPAQLSPAARERAPWLFFRFAFDDHRPFNNVFQHRTMRKQIKVLEDKPDVLTQLANQRFLLT</sequence>
<name>A0A376U8F3_ECOLX</name>